<organism evidence="2 3">
    <name type="scientific">Gluconacetobacter liquefaciens</name>
    <name type="common">Acetobacter liquefaciens</name>
    <dbReference type="NCBI Taxonomy" id="89584"/>
    <lineage>
        <taxon>Bacteria</taxon>
        <taxon>Pseudomonadati</taxon>
        <taxon>Pseudomonadota</taxon>
        <taxon>Alphaproteobacteria</taxon>
        <taxon>Acetobacterales</taxon>
        <taxon>Acetobacteraceae</taxon>
        <taxon>Gluconacetobacter</taxon>
    </lineage>
</organism>
<dbReference type="EMBL" id="QQAW01000015">
    <property type="protein sequence ID" value="RDI34252.1"/>
    <property type="molecule type" value="Genomic_DNA"/>
</dbReference>
<dbReference type="InterPro" id="IPR010662">
    <property type="entry name" value="RBBP9/YdeN"/>
</dbReference>
<keyword evidence="3" id="KW-1185">Reference proteome</keyword>
<accession>A0A370FYQ6</accession>
<feature type="compositionally biased region" description="Basic and acidic residues" evidence="1">
    <location>
        <begin position="1"/>
        <end position="12"/>
    </location>
</feature>
<protein>
    <recommendedName>
        <fullName evidence="4">Serine hydrolase</fullName>
    </recommendedName>
</protein>
<evidence type="ECO:0000313" key="2">
    <source>
        <dbReference type="EMBL" id="RDI34252.1"/>
    </source>
</evidence>
<name>A0A370FYQ6_GLULI</name>
<dbReference type="Pfam" id="PF06821">
    <property type="entry name" value="Ser_hydrolase"/>
    <property type="match status" value="1"/>
</dbReference>
<proteinExistence type="predicted"/>
<dbReference type="AlphaFoldDB" id="A0A370FYQ6"/>
<evidence type="ECO:0000313" key="3">
    <source>
        <dbReference type="Proteomes" id="UP000254958"/>
    </source>
</evidence>
<comment type="caution">
    <text evidence="2">The sequence shown here is derived from an EMBL/GenBank/DDBJ whole genome shotgun (WGS) entry which is preliminary data.</text>
</comment>
<reference evidence="2 3" key="1">
    <citation type="submission" date="2018-07" db="EMBL/GenBank/DDBJ databases">
        <title>Genomic Encyclopedia of Type Strains, Phase IV (KMG-IV): sequencing the most valuable type-strain genomes for metagenomic binning, comparative biology and taxonomic classification.</title>
        <authorList>
            <person name="Goeker M."/>
        </authorList>
    </citation>
    <scope>NUCLEOTIDE SEQUENCE [LARGE SCALE GENOMIC DNA]</scope>
    <source>
        <strain evidence="2 3">DSM 5603</strain>
    </source>
</reference>
<dbReference type="Proteomes" id="UP000254958">
    <property type="component" value="Unassembled WGS sequence"/>
</dbReference>
<gene>
    <name evidence="2" type="ORF">C7453_11561</name>
</gene>
<dbReference type="InterPro" id="IPR029058">
    <property type="entry name" value="AB_hydrolase_fold"/>
</dbReference>
<dbReference type="SUPFAM" id="SSF53474">
    <property type="entry name" value="alpha/beta-Hydrolases"/>
    <property type="match status" value="1"/>
</dbReference>
<feature type="region of interest" description="Disordered" evidence="1">
    <location>
        <begin position="1"/>
        <end position="28"/>
    </location>
</feature>
<feature type="compositionally biased region" description="Polar residues" evidence="1">
    <location>
        <begin position="13"/>
        <end position="28"/>
    </location>
</feature>
<dbReference type="RefSeq" id="WP_245949137.1">
    <property type="nucleotide sequence ID" value="NZ_BJMI01000023.1"/>
</dbReference>
<evidence type="ECO:0008006" key="4">
    <source>
        <dbReference type="Google" id="ProtNLM"/>
    </source>
</evidence>
<evidence type="ECO:0000256" key="1">
    <source>
        <dbReference type="SAM" id="MobiDB-lite"/>
    </source>
</evidence>
<dbReference type="GO" id="GO:0016787">
    <property type="term" value="F:hydrolase activity"/>
    <property type="evidence" value="ECO:0007669"/>
    <property type="project" value="InterPro"/>
</dbReference>
<dbReference type="Gene3D" id="3.40.50.1820">
    <property type="entry name" value="alpha/beta hydrolase"/>
    <property type="match status" value="1"/>
</dbReference>
<sequence>MPATDHHDHGTDTQRQMPPRRQTSPLTPAATSGLVDALSRFEIVIVPGLDGSAPDHWQSRWEHFLPQHGVTLHRVAQSNWEQPTYLAWCAGLQYTLAACRRPTILVAHSLGAVLVARWASERPTGRVAGALLVAPADVEQHHGPDAQRVADFAPLPTARLPFPSTLITSRNDKWLSMPRARVIAYRWGSTVLDAGHLGHIGNRSGLGLWADGLSALGHLALSIT</sequence>